<feature type="domain" description="RNA polymerase sigma-70 region 2" evidence="6">
    <location>
        <begin position="31"/>
        <end position="95"/>
    </location>
</feature>
<evidence type="ECO:0000259" key="6">
    <source>
        <dbReference type="Pfam" id="PF04542"/>
    </source>
</evidence>
<evidence type="ECO:0000256" key="4">
    <source>
        <dbReference type="ARBA" id="ARBA00023125"/>
    </source>
</evidence>
<feature type="domain" description="RNA polymerase sigma factor 70 region 4 type 2" evidence="7">
    <location>
        <begin position="123"/>
        <end position="172"/>
    </location>
</feature>
<dbReference type="Gene3D" id="1.10.1740.10">
    <property type="match status" value="1"/>
</dbReference>
<dbReference type="RefSeq" id="WP_047241200.1">
    <property type="nucleotide sequence ID" value="NZ_CP011541.1"/>
</dbReference>
<dbReference type="GO" id="GO:0016987">
    <property type="term" value="F:sigma factor activity"/>
    <property type="evidence" value="ECO:0007669"/>
    <property type="project" value="UniProtKB-KW"/>
</dbReference>
<dbReference type="Gene3D" id="1.10.10.10">
    <property type="entry name" value="Winged helix-like DNA-binding domain superfamily/Winged helix DNA-binding domain"/>
    <property type="match status" value="1"/>
</dbReference>
<reference evidence="8 9" key="1">
    <citation type="submission" date="2015-05" db="EMBL/GenBank/DDBJ databases">
        <title>Complete genome sequence of Corynebacterium epidermidicanis DSM 45586, isolated from the skin of a dog suffering from pruritus.</title>
        <authorList>
            <person name="Ruckert C."/>
            <person name="Albersmeier A."/>
            <person name="Winkler A."/>
            <person name="Tauch A."/>
        </authorList>
    </citation>
    <scope>NUCLEOTIDE SEQUENCE [LARGE SCALE GENOMIC DNA]</scope>
    <source>
        <strain evidence="8 9">DSM 45586</strain>
    </source>
</reference>
<dbReference type="InterPro" id="IPR013324">
    <property type="entry name" value="RNA_pol_sigma_r3/r4-like"/>
</dbReference>
<keyword evidence="3" id="KW-0731">Sigma factor</keyword>
<comment type="similarity">
    <text evidence="1">Belongs to the sigma-70 factor family. ECF subfamily.</text>
</comment>
<protein>
    <submittedName>
        <fullName evidence="8">DNA-directed RNA polymerase specialized sigma subunit, sigma24</fullName>
    </submittedName>
</protein>
<sequence length="179" mass="20806">MPDQTNYASFSDAQLVHHYISGDEAAFAQIVHRYRRAMWWVAHRYSECEHDIHDILQESFFRASLTLHQFRSDCSLRTWLYRLVSNAGYDLRKRSRLVQLTEDGELPELGYNPLQEWDVRLTVTLAVAMLKPEHRMVLLLVDLLGHTVPQVSRMTGITEGTIKSRRSRARQQVKLLVGA</sequence>
<dbReference type="KEGG" id="cei:CEPID_12650"/>
<dbReference type="InterPro" id="IPR007627">
    <property type="entry name" value="RNA_pol_sigma70_r2"/>
</dbReference>
<evidence type="ECO:0000256" key="1">
    <source>
        <dbReference type="ARBA" id="ARBA00010641"/>
    </source>
</evidence>
<dbReference type="AlphaFoldDB" id="A0A0G3GZT1"/>
<keyword evidence="2" id="KW-0805">Transcription regulation</keyword>
<dbReference type="PATRIC" id="fig|1050174.4.peg.2554"/>
<name>A0A0G3GZT1_9CORY</name>
<dbReference type="InterPro" id="IPR039425">
    <property type="entry name" value="RNA_pol_sigma-70-like"/>
</dbReference>
<gene>
    <name evidence="8" type="ORF">CEPID_12650</name>
</gene>
<dbReference type="Pfam" id="PF08281">
    <property type="entry name" value="Sigma70_r4_2"/>
    <property type="match status" value="1"/>
</dbReference>
<dbReference type="InterPro" id="IPR013325">
    <property type="entry name" value="RNA_pol_sigma_r2"/>
</dbReference>
<dbReference type="GO" id="GO:0003677">
    <property type="term" value="F:DNA binding"/>
    <property type="evidence" value="ECO:0007669"/>
    <property type="project" value="UniProtKB-KW"/>
</dbReference>
<dbReference type="InterPro" id="IPR013249">
    <property type="entry name" value="RNA_pol_sigma70_r4_t2"/>
</dbReference>
<keyword evidence="8" id="KW-0240">DNA-directed RNA polymerase</keyword>
<dbReference type="STRING" id="1050174.CEPID_12650"/>
<dbReference type="SUPFAM" id="SSF88659">
    <property type="entry name" value="Sigma3 and sigma4 domains of RNA polymerase sigma factors"/>
    <property type="match status" value="1"/>
</dbReference>
<dbReference type="SUPFAM" id="SSF88946">
    <property type="entry name" value="Sigma2 domain of RNA polymerase sigma factors"/>
    <property type="match status" value="1"/>
</dbReference>
<evidence type="ECO:0000259" key="7">
    <source>
        <dbReference type="Pfam" id="PF08281"/>
    </source>
</evidence>
<dbReference type="Proteomes" id="UP000035368">
    <property type="component" value="Chromosome"/>
</dbReference>
<dbReference type="InterPro" id="IPR014284">
    <property type="entry name" value="RNA_pol_sigma-70_dom"/>
</dbReference>
<evidence type="ECO:0000313" key="8">
    <source>
        <dbReference type="EMBL" id="AKK04352.1"/>
    </source>
</evidence>
<organism evidence="8 9">
    <name type="scientific">Corynebacterium epidermidicanis</name>
    <dbReference type="NCBI Taxonomy" id="1050174"/>
    <lineage>
        <taxon>Bacteria</taxon>
        <taxon>Bacillati</taxon>
        <taxon>Actinomycetota</taxon>
        <taxon>Actinomycetes</taxon>
        <taxon>Mycobacteriales</taxon>
        <taxon>Corynebacteriaceae</taxon>
        <taxon>Corynebacterium</taxon>
    </lineage>
</organism>
<dbReference type="PANTHER" id="PTHR43133">
    <property type="entry name" value="RNA POLYMERASE ECF-TYPE SIGMA FACTO"/>
    <property type="match status" value="1"/>
</dbReference>
<accession>A0A0G3GZT1</accession>
<dbReference type="GO" id="GO:0006352">
    <property type="term" value="P:DNA-templated transcription initiation"/>
    <property type="evidence" value="ECO:0007669"/>
    <property type="project" value="InterPro"/>
</dbReference>
<evidence type="ECO:0000313" key="9">
    <source>
        <dbReference type="Proteomes" id="UP000035368"/>
    </source>
</evidence>
<proteinExistence type="inferred from homology"/>
<evidence type="ECO:0000256" key="3">
    <source>
        <dbReference type="ARBA" id="ARBA00023082"/>
    </source>
</evidence>
<dbReference type="NCBIfam" id="TIGR02937">
    <property type="entry name" value="sigma70-ECF"/>
    <property type="match status" value="1"/>
</dbReference>
<keyword evidence="9" id="KW-1185">Reference proteome</keyword>
<keyword evidence="4" id="KW-0238">DNA-binding</keyword>
<dbReference type="GO" id="GO:0000428">
    <property type="term" value="C:DNA-directed RNA polymerase complex"/>
    <property type="evidence" value="ECO:0007669"/>
    <property type="project" value="UniProtKB-KW"/>
</dbReference>
<dbReference type="OrthoDB" id="9780326at2"/>
<dbReference type="CDD" id="cd06171">
    <property type="entry name" value="Sigma70_r4"/>
    <property type="match status" value="1"/>
</dbReference>
<keyword evidence="5" id="KW-0804">Transcription</keyword>
<evidence type="ECO:0000256" key="5">
    <source>
        <dbReference type="ARBA" id="ARBA00023163"/>
    </source>
</evidence>
<dbReference type="PANTHER" id="PTHR43133:SF8">
    <property type="entry name" value="RNA POLYMERASE SIGMA FACTOR HI_1459-RELATED"/>
    <property type="match status" value="1"/>
</dbReference>
<dbReference type="InterPro" id="IPR036388">
    <property type="entry name" value="WH-like_DNA-bd_sf"/>
</dbReference>
<dbReference type="EMBL" id="CP011541">
    <property type="protein sequence ID" value="AKK04352.1"/>
    <property type="molecule type" value="Genomic_DNA"/>
</dbReference>
<evidence type="ECO:0000256" key="2">
    <source>
        <dbReference type="ARBA" id="ARBA00023015"/>
    </source>
</evidence>
<dbReference type="Pfam" id="PF04542">
    <property type="entry name" value="Sigma70_r2"/>
    <property type="match status" value="1"/>
</dbReference>